<keyword evidence="4" id="KW-0413">Isomerase</keyword>
<dbReference type="EMBL" id="PXYW01000054">
    <property type="protein sequence ID" value="PSR32030.1"/>
    <property type="molecule type" value="Genomic_DNA"/>
</dbReference>
<evidence type="ECO:0000256" key="5">
    <source>
        <dbReference type="ARBA" id="ARBA00023285"/>
    </source>
</evidence>
<dbReference type="Gene3D" id="3.40.50.280">
    <property type="entry name" value="Cobalamin-binding domain"/>
    <property type="match status" value="1"/>
</dbReference>
<comment type="caution">
    <text evidence="7">The sequence shown here is derived from an EMBL/GenBank/DDBJ whole genome shotgun (WGS) entry which is preliminary data.</text>
</comment>
<gene>
    <name evidence="7" type="ORF">C7B46_16110</name>
</gene>
<dbReference type="InterPro" id="IPR006158">
    <property type="entry name" value="Cobalamin-bd"/>
</dbReference>
<reference evidence="7 8" key="1">
    <citation type="journal article" date="2014" name="BMC Genomics">
        <title>Comparison of environmental and isolate Sulfobacillus genomes reveals diverse carbon, sulfur, nitrogen, and hydrogen metabolisms.</title>
        <authorList>
            <person name="Justice N.B."/>
            <person name="Norman A."/>
            <person name="Brown C.T."/>
            <person name="Singh A."/>
            <person name="Thomas B.C."/>
            <person name="Banfield J.F."/>
        </authorList>
    </citation>
    <scope>NUCLEOTIDE SEQUENCE [LARGE SCALE GENOMIC DNA]</scope>
    <source>
        <strain evidence="7">AMDSBA4</strain>
    </source>
</reference>
<keyword evidence="5" id="KW-0170">Cobalt</keyword>
<evidence type="ECO:0000256" key="3">
    <source>
        <dbReference type="ARBA" id="ARBA00022723"/>
    </source>
</evidence>
<dbReference type="NCBIfam" id="TIGR00640">
    <property type="entry name" value="acid_CoA_mut_C"/>
    <property type="match status" value="1"/>
</dbReference>
<dbReference type="SUPFAM" id="SSF52242">
    <property type="entry name" value="Cobalamin (vitamin B12)-binding domain"/>
    <property type="match status" value="1"/>
</dbReference>
<dbReference type="InterPro" id="IPR006159">
    <property type="entry name" value="Acid_CoA_mut_C"/>
</dbReference>
<evidence type="ECO:0000256" key="4">
    <source>
        <dbReference type="ARBA" id="ARBA00023235"/>
    </source>
</evidence>
<accession>A0A2T2XC29</accession>
<dbReference type="AlphaFoldDB" id="A0A2T2XC29"/>
<dbReference type="PANTHER" id="PTHR48101:SF1">
    <property type="entry name" value="METHYLMALONYL-COA MUTASE, LARGE SUBUNIT"/>
    <property type="match status" value="1"/>
</dbReference>
<sequence>MASHTIRVLLCKTTMESHDRGVRFLATKLRDAGMEVIYLNFLEPVEVVDTAIEEDVDVIGLSSSVEGHLAVLETVTRQLQMRGHRRVLVMVGGVIPEEDIAPLQAMGVQGVFGPGSYVSDIIQFIHDHVPARV</sequence>
<keyword evidence="2" id="KW-0846">Cobalamin</keyword>
<dbReference type="GO" id="GO:0031419">
    <property type="term" value="F:cobalamin binding"/>
    <property type="evidence" value="ECO:0007669"/>
    <property type="project" value="UniProtKB-KW"/>
</dbReference>
<dbReference type="InterPro" id="IPR036724">
    <property type="entry name" value="Cobalamin-bd_sf"/>
</dbReference>
<dbReference type="PROSITE" id="PS51332">
    <property type="entry name" value="B12_BINDING"/>
    <property type="match status" value="1"/>
</dbReference>
<proteinExistence type="predicted"/>
<evidence type="ECO:0000313" key="7">
    <source>
        <dbReference type="EMBL" id="PSR32030.1"/>
    </source>
</evidence>
<comment type="cofactor">
    <cofactor evidence="1">
        <name>adenosylcob(III)alamin</name>
        <dbReference type="ChEBI" id="CHEBI:18408"/>
    </cofactor>
</comment>
<evidence type="ECO:0000259" key="6">
    <source>
        <dbReference type="PROSITE" id="PS51332"/>
    </source>
</evidence>
<feature type="domain" description="B12-binding" evidence="6">
    <location>
        <begin position="5"/>
        <end position="132"/>
    </location>
</feature>
<evidence type="ECO:0000313" key="8">
    <source>
        <dbReference type="Proteomes" id="UP000242972"/>
    </source>
</evidence>
<organism evidence="7 8">
    <name type="scientific">Sulfobacillus benefaciens</name>
    <dbReference type="NCBI Taxonomy" id="453960"/>
    <lineage>
        <taxon>Bacteria</taxon>
        <taxon>Bacillati</taxon>
        <taxon>Bacillota</taxon>
        <taxon>Clostridia</taxon>
        <taxon>Eubacteriales</taxon>
        <taxon>Clostridiales Family XVII. Incertae Sedis</taxon>
        <taxon>Sulfobacillus</taxon>
    </lineage>
</organism>
<dbReference type="Proteomes" id="UP000242972">
    <property type="component" value="Unassembled WGS sequence"/>
</dbReference>
<keyword evidence="3" id="KW-0479">Metal-binding</keyword>
<dbReference type="PANTHER" id="PTHR48101">
    <property type="entry name" value="METHYLMALONYL-COA MUTASE, MITOCHONDRIAL-RELATED"/>
    <property type="match status" value="1"/>
</dbReference>
<evidence type="ECO:0000256" key="1">
    <source>
        <dbReference type="ARBA" id="ARBA00001922"/>
    </source>
</evidence>
<dbReference type="GO" id="GO:0046872">
    <property type="term" value="F:metal ion binding"/>
    <property type="evidence" value="ECO:0007669"/>
    <property type="project" value="UniProtKB-KW"/>
</dbReference>
<name>A0A2T2XC29_9FIRM</name>
<dbReference type="Pfam" id="PF02310">
    <property type="entry name" value="B12-binding"/>
    <property type="match status" value="1"/>
</dbReference>
<protein>
    <submittedName>
        <fullName evidence="7">Methylmalonyl-CoA mutase</fullName>
    </submittedName>
</protein>
<dbReference type="GO" id="GO:0016853">
    <property type="term" value="F:isomerase activity"/>
    <property type="evidence" value="ECO:0007669"/>
    <property type="project" value="UniProtKB-KW"/>
</dbReference>
<evidence type="ECO:0000256" key="2">
    <source>
        <dbReference type="ARBA" id="ARBA00022628"/>
    </source>
</evidence>